<dbReference type="SUPFAM" id="SSF51735">
    <property type="entry name" value="NAD(P)-binding Rossmann-fold domains"/>
    <property type="match status" value="1"/>
</dbReference>
<keyword evidence="2 4" id="KW-0560">Oxidoreductase</keyword>
<dbReference type="PANTHER" id="PTHR10996:SF178">
    <property type="entry name" value="2-HYDROXYACID DEHYDROGENASE YGL185C-RELATED"/>
    <property type="match status" value="1"/>
</dbReference>
<dbReference type="InterPro" id="IPR050223">
    <property type="entry name" value="D-isomer_2-hydroxyacid_DH"/>
</dbReference>
<dbReference type="InterPro" id="IPR006140">
    <property type="entry name" value="D-isomer_DH_NAD-bd"/>
</dbReference>
<dbReference type="InterPro" id="IPR029753">
    <property type="entry name" value="D-isomer_DH_CS"/>
</dbReference>
<dbReference type="SUPFAM" id="SSF52283">
    <property type="entry name" value="Formate/glycerate dehydrogenase catalytic domain-like"/>
    <property type="match status" value="1"/>
</dbReference>
<feature type="domain" description="D-isomer specific 2-hydroxyacid dehydrogenase catalytic" evidence="5">
    <location>
        <begin position="40"/>
        <end position="315"/>
    </location>
</feature>
<evidence type="ECO:0000313" key="7">
    <source>
        <dbReference type="EMBL" id="GAA5169039.1"/>
    </source>
</evidence>
<dbReference type="PROSITE" id="PS00671">
    <property type="entry name" value="D_2_HYDROXYACID_DH_3"/>
    <property type="match status" value="1"/>
</dbReference>
<keyword evidence="3" id="KW-0520">NAD</keyword>
<keyword evidence="8" id="KW-1185">Reference proteome</keyword>
<dbReference type="PANTHER" id="PTHR10996">
    <property type="entry name" value="2-HYDROXYACID DEHYDROGENASE-RELATED"/>
    <property type="match status" value="1"/>
</dbReference>
<evidence type="ECO:0000256" key="2">
    <source>
        <dbReference type="ARBA" id="ARBA00023002"/>
    </source>
</evidence>
<evidence type="ECO:0000256" key="3">
    <source>
        <dbReference type="ARBA" id="ARBA00023027"/>
    </source>
</evidence>
<feature type="domain" description="D-isomer specific 2-hydroxyacid dehydrogenase NAD-binding" evidence="6">
    <location>
        <begin position="107"/>
        <end position="284"/>
    </location>
</feature>
<protein>
    <submittedName>
        <fullName evidence="7">D-glycerate dehydrogenase</fullName>
    </submittedName>
</protein>
<dbReference type="Gene3D" id="3.40.50.720">
    <property type="entry name" value="NAD(P)-binding Rossmann-like Domain"/>
    <property type="match status" value="2"/>
</dbReference>
<evidence type="ECO:0000259" key="6">
    <source>
        <dbReference type="Pfam" id="PF02826"/>
    </source>
</evidence>
<evidence type="ECO:0000256" key="4">
    <source>
        <dbReference type="RuleBase" id="RU003719"/>
    </source>
</evidence>
<dbReference type="InterPro" id="IPR036291">
    <property type="entry name" value="NAD(P)-bd_dom_sf"/>
</dbReference>
<organism evidence="7 8">
    <name type="scientific">Pseudonocardia eucalypti</name>
    <dbReference type="NCBI Taxonomy" id="648755"/>
    <lineage>
        <taxon>Bacteria</taxon>
        <taxon>Bacillati</taxon>
        <taxon>Actinomycetota</taxon>
        <taxon>Actinomycetes</taxon>
        <taxon>Pseudonocardiales</taxon>
        <taxon>Pseudonocardiaceae</taxon>
        <taxon>Pseudonocardia</taxon>
    </lineage>
</organism>
<comment type="similarity">
    <text evidence="1 4">Belongs to the D-isomer specific 2-hydroxyacid dehydrogenase family.</text>
</comment>
<dbReference type="InterPro" id="IPR006139">
    <property type="entry name" value="D-isomer_2_OHA_DH_cat_dom"/>
</dbReference>
<evidence type="ECO:0000313" key="8">
    <source>
        <dbReference type="Proteomes" id="UP001428817"/>
    </source>
</evidence>
<reference evidence="8" key="1">
    <citation type="journal article" date="2019" name="Int. J. Syst. Evol. Microbiol.">
        <title>The Global Catalogue of Microorganisms (GCM) 10K type strain sequencing project: providing services to taxonomists for standard genome sequencing and annotation.</title>
        <authorList>
            <consortium name="The Broad Institute Genomics Platform"/>
            <consortium name="The Broad Institute Genome Sequencing Center for Infectious Disease"/>
            <person name="Wu L."/>
            <person name="Ma J."/>
        </authorList>
    </citation>
    <scope>NUCLEOTIDE SEQUENCE [LARGE SCALE GENOMIC DNA]</scope>
    <source>
        <strain evidence="8">JCM 18303</strain>
    </source>
</reference>
<comment type="caution">
    <text evidence="7">The sequence shown here is derived from an EMBL/GenBank/DDBJ whole genome shotgun (WGS) entry which is preliminary data.</text>
</comment>
<proteinExistence type="inferred from homology"/>
<sequence length="322" mass="33589">MIGLCGGGFPDVRRALRTALPGIEQVEIPVGRHDGHRPPPVEVLVPLGATVDAELMDATGPRLIQQFGVGLQGVDLEAAHARGIPVAFVPATGTGNADAVAEIAMLHLLALLRRYREAQHSVAERRLGQPIGTTLAGKTISVLGTGGIGIAVIGRLKAFGVRPLAIGRRAFTDYPALADLLTEADYHSTTGLSAALARSGALIVCCPLTEHTRGLIGVDQLAAMPPGGYLVNVGRGPVVDYQALLAALRSGRLAGAGLDVTWQEPADPDDDLLRHNVSLTPHIGGVTVESYAAMAETFAENVRGLRTGQPLAHLVSRPTTPE</sequence>
<dbReference type="RefSeq" id="WP_185062965.1">
    <property type="nucleotide sequence ID" value="NZ_BAABJP010000042.1"/>
</dbReference>
<dbReference type="Pfam" id="PF00389">
    <property type="entry name" value="2-Hacid_dh"/>
    <property type="match status" value="1"/>
</dbReference>
<evidence type="ECO:0000259" key="5">
    <source>
        <dbReference type="Pfam" id="PF00389"/>
    </source>
</evidence>
<dbReference type="Pfam" id="PF02826">
    <property type="entry name" value="2-Hacid_dh_C"/>
    <property type="match status" value="1"/>
</dbReference>
<accession>A0ABP9QX75</accession>
<evidence type="ECO:0000256" key="1">
    <source>
        <dbReference type="ARBA" id="ARBA00005854"/>
    </source>
</evidence>
<dbReference type="EMBL" id="BAABJP010000042">
    <property type="protein sequence ID" value="GAA5169039.1"/>
    <property type="molecule type" value="Genomic_DNA"/>
</dbReference>
<gene>
    <name evidence="7" type="ORF">GCM10023321_64030</name>
</gene>
<name>A0ABP9QX75_9PSEU</name>
<dbReference type="Proteomes" id="UP001428817">
    <property type="component" value="Unassembled WGS sequence"/>
</dbReference>